<dbReference type="EMBL" id="JADXDR010000009">
    <property type="protein sequence ID" value="KAI7846132.1"/>
    <property type="molecule type" value="Genomic_DNA"/>
</dbReference>
<feature type="compositionally biased region" description="Low complexity" evidence="9">
    <location>
        <begin position="476"/>
        <end position="490"/>
    </location>
</feature>
<dbReference type="SUPFAM" id="SSF54189">
    <property type="entry name" value="Ribosomal proteins S24e, L23 and L15e"/>
    <property type="match status" value="1"/>
</dbReference>
<dbReference type="InterPro" id="IPR059112">
    <property type="entry name" value="CysZ/EI24"/>
</dbReference>
<dbReference type="GO" id="GO:0022625">
    <property type="term" value="C:cytosolic large ribosomal subunit"/>
    <property type="evidence" value="ECO:0007669"/>
    <property type="project" value="TreeGrafter"/>
</dbReference>
<evidence type="ECO:0000256" key="5">
    <source>
        <dbReference type="ARBA" id="ARBA00022989"/>
    </source>
</evidence>
<accession>A0AAD5DYU8</accession>
<feature type="region of interest" description="Disordered" evidence="9">
    <location>
        <begin position="471"/>
        <end position="490"/>
    </location>
</feature>
<dbReference type="PANTHER" id="PTHR11847">
    <property type="entry name" value="RIBOSOMAL PROTEIN L15"/>
    <property type="match status" value="1"/>
</dbReference>
<evidence type="ECO:0000256" key="2">
    <source>
        <dbReference type="ARBA" id="ARBA00006857"/>
    </source>
</evidence>
<evidence type="ECO:0000313" key="11">
    <source>
        <dbReference type="EMBL" id="KAI7846132.1"/>
    </source>
</evidence>
<reference evidence="11" key="1">
    <citation type="submission" date="2020-11" db="EMBL/GenBank/DDBJ databases">
        <title>Chlorella ohadii genome sequencing and assembly.</title>
        <authorList>
            <person name="Murik O."/>
            <person name="Treves H."/>
            <person name="Kedem I."/>
            <person name="Shotland Y."/>
            <person name="Kaplan A."/>
        </authorList>
    </citation>
    <scope>NUCLEOTIDE SEQUENCE</scope>
    <source>
        <strain evidence="11">1</strain>
    </source>
</reference>
<comment type="subcellular location">
    <subcellularLocation>
        <location evidence="1">Membrane</location>
        <topology evidence="1">Multi-pass membrane protein</topology>
    </subcellularLocation>
</comment>
<dbReference type="GO" id="GO:0003723">
    <property type="term" value="F:RNA binding"/>
    <property type="evidence" value="ECO:0007669"/>
    <property type="project" value="TreeGrafter"/>
</dbReference>
<dbReference type="AlphaFoldDB" id="A0AAD5DYU8"/>
<keyword evidence="12" id="KW-1185">Reference proteome</keyword>
<evidence type="ECO:0000256" key="8">
    <source>
        <dbReference type="RuleBase" id="RU000663"/>
    </source>
</evidence>
<dbReference type="FunFam" id="3.40.1120.10:FF:000001">
    <property type="entry name" value="Ribosomal protein L15"/>
    <property type="match status" value="1"/>
</dbReference>
<dbReference type="Proteomes" id="UP001205105">
    <property type="component" value="Unassembled WGS sequence"/>
</dbReference>
<feature type="transmembrane region" description="Helical" evidence="10">
    <location>
        <begin position="370"/>
        <end position="403"/>
    </location>
</feature>
<evidence type="ECO:0000256" key="6">
    <source>
        <dbReference type="ARBA" id="ARBA00023136"/>
    </source>
</evidence>
<comment type="caution">
    <text evidence="11">The sequence shown here is derived from an EMBL/GenBank/DDBJ whole genome shotgun (WGS) entry which is preliminary data.</text>
</comment>
<dbReference type="Pfam" id="PF00827">
    <property type="entry name" value="Ribosomal_L15e"/>
    <property type="match status" value="1"/>
</dbReference>
<sequence length="490" mass="54711">MGAYKYIEELWKKKQSDVLRFLLRVRCWEYRQLPGIVRLTRPSRPDKARRMGFKAKQGYVVYRVRVRRGGRKKPVSKGIVYGKPVHQGVTQLKPTRNLRNVAEERVGRKCGGLRVLNSYWVNQDAVYKYFEVILVDPAHKAIRKDARVNWICNPVHKHRELRGLTSAGKKLTGFRDALCLHRCVVYFVHDPRILAKTANCFMLNGLIFGGSVLLLDYVFKPALHLGLSAVVGPASAAAISGALVGLYHVLWLFPAYLISFLVNCIWYNEIAELVVAAAQRRALQQRAARQGAMLVPGAAEGAVVKEVYRAALFSVFFGQVLLAGALPRIGPALNFLLLSWLYALYCFDYKWALHSVQLQQRIAYFERHWAFFLGFGAATVLPMALTSFYVGAALVGVLFPLWIMMACDSNPRLVYQRVLGEGGAAGAAAAPRASLPPLPVFRSACWVTNKLLGNASLIPRLVRLFGVQRGRPPRPATSALSDTSSLDTRQ</sequence>
<keyword evidence="4 8" id="KW-0689">Ribosomal protein</keyword>
<gene>
    <name evidence="11" type="ORF">COHA_000393</name>
</gene>
<dbReference type="Pfam" id="PF07264">
    <property type="entry name" value="EI24"/>
    <property type="match status" value="1"/>
</dbReference>
<dbReference type="SMART" id="SM01384">
    <property type="entry name" value="Ribosomal_L15e"/>
    <property type="match status" value="1"/>
</dbReference>
<dbReference type="InterPro" id="IPR012678">
    <property type="entry name" value="Ribosomal_uL23/eL15/eS24_sf"/>
</dbReference>
<evidence type="ECO:0000256" key="7">
    <source>
        <dbReference type="ARBA" id="ARBA00023274"/>
    </source>
</evidence>
<dbReference type="GO" id="GO:0002181">
    <property type="term" value="P:cytoplasmic translation"/>
    <property type="evidence" value="ECO:0007669"/>
    <property type="project" value="TreeGrafter"/>
</dbReference>
<evidence type="ECO:0000256" key="1">
    <source>
        <dbReference type="ARBA" id="ARBA00004141"/>
    </source>
</evidence>
<keyword evidence="6 10" id="KW-0472">Membrane</keyword>
<evidence type="ECO:0000256" key="4">
    <source>
        <dbReference type="ARBA" id="ARBA00022980"/>
    </source>
</evidence>
<protein>
    <recommendedName>
        <fullName evidence="8">Ribosomal protein L15</fullName>
    </recommendedName>
</protein>
<dbReference type="InterPro" id="IPR000439">
    <property type="entry name" value="Ribosomal_eL15"/>
</dbReference>
<feature type="transmembrane region" description="Helical" evidence="10">
    <location>
        <begin position="201"/>
        <end position="219"/>
    </location>
</feature>
<dbReference type="NCBIfam" id="NF003269">
    <property type="entry name" value="PRK04243.1"/>
    <property type="match status" value="1"/>
</dbReference>
<keyword evidence="7 8" id="KW-0687">Ribonucleoprotein</keyword>
<keyword evidence="5 10" id="KW-1133">Transmembrane helix</keyword>
<feature type="transmembrane region" description="Helical" evidence="10">
    <location>
        <begin position="307"/>
        <end position="326"/>
    </location>
</feature>
<dbReference type="GO" id="GO:0003735">
    <property type="term" value="F:structural constituent of ribosome"/>
    <property type="evidence" value="ECO:0007669"/>
    <property type="project" value="InterPro"/>
</dbReference>
<comment type="similarity">
    <text evidence="2 8">Belongs to the eukaryotic ribosomal protein eL15 family.</text>
</comment>
<evidence type="ECO:0000256" key="10">
    <source>
        <dbReference type="SAM" id="Phobius"/>
    </source>
</evidence>
<name>A0AAD5DYU8_9CHLO</name>
<organism evidence="11 12">
    <name type="scientific">Chlorella ohadii</name>
    <dbReference type="NCBI Taxonomy" id="2649997"/>
    <lineage>
        <taxon>Eukaryota</taxon>
        <taxon>Viridiplantae</taxon>
        <taxon>Chlorophyta</taxon>
        <taxon>core chlorophytes</taxon>
        <taxon>Trebouxiophyceae</taxon>
        <taxon>Chlorellales</taxon>
        <taxon>Chlorellaceae</taxon>
        <taxon>Chlorella clade</taxon>
        <taxon>Chlorella</taxon>
    </lineage>
</organism>
<dbReference type="Gene3D" id="3.40.1120.10">
    <property type="entry name" value="Ribosomal protein l15e"/>
    <property type="match status" value="1"/>
</dbReference>
<dbReference type="PANTHER" id="PTHR11847:SF4">
    <property type="entry name" value="LARGE RIBOSOMAL SUBUNIT PROTEIN EL15"/>
    <property type="match status" value="1"/>
</dbReference>
<evidence type="ECO:0000256" key="3">
    <source>
        <dbReference type="ARBA" id="ARBA00022692"/>
    </source>
</evidence>
<dbReference type="InterPro" id="IPR024794">
    <property type="entry name" value="Rbsml_eL15_core_dom_sf"/>
</dbReference>
<proteinExistence type="inferred from homology"/>
<evidence type="ECO:0000313" key="12">
    <source>
        <dbReference type="Proteomes" id="UP001205105"/>
    </source>
</evidence>
<evidence type="ECO:0000256" key="9">
    <source>
        <dbReference type="SAM" id="MobiDB-lite"/>
    </source>
</evidence>
<keyword evidence="3 10" id="KW-0812">Transmembrane</keyword>
<feature type="transmembrane region" description="Helical" evidence="10">
    <location>
        <begin position="226"/>
        <end position="250"/>
    </location>
</feature>
<feature type="transmembrane region" description="Helical" evidence="10">
    <location>
        <begin position="256"/>
        <end position="278"/>
    </location>
</feature>